<dbReference type="UniPathway" id="UPA00343"/>
<dbReference type="GO" id="GO:0005524">
    <property type="term" value="F:ATP binding"/>
    <property type="evidence" value="ECO:0007669"/>
    <property type="project" value="UniProtKB-UniRule"/>
</dbReference>
<dbReference type="InterPro" id="IPR005338">
    <property type="entry name" value="Anhydro_N_Ac-Mur_kinase"/>
</dbReference>
<dbReference type="Gene3D" id="3.30.420.40">
    <property type="match status" value="2"/>
</dbReference>
<comment type="pathway">
    <text evidence="1">Cell wall biogenesis; peptidoglycan recycling.</text>
</comment>
<keyword evidence="1" id="KW-0119">Carbohydrate metabolism</keyword>
<dbReference type="AlphaFoldDB" id="A0A1J0KUQ7"/>
<keyword evidence="1" id="KW-0418">Kinase</keyword>
<dbReference type="PANTHER" id="PTHR30605">
    <property type="entry name" value="ANHYDRO-N-ACETYLMURAMIC ACID KINASE"/>
    <property type="match status" value="1"/>
</dbReference>
<evidence type="ECO:0000256" key="1">
    <source>
        <dbReference type="HAMAP-Rule" id="MF_01270"/>
    </source>
</evidence>
<feature type="binding site" evidence="1">
    <location>
        <begin position="13"/>
        <end position="20"/>
    </location>
    <ligand>
        <name>ATP</name>
        <dbReference type="ChEBI" id="CHEBI:30616"/>
    </ligand>
</feature>
<dbReference type="Pfam" id="PF03702">
    <property type="entry name" value="AnmK"/>
    <property type="match status" value="1"/>
</dbReference>
<dbReference type="CDD" id="cd24050">
    <property type="entry name" value="ASKHA_NBD_ANMK"/>
    <property type="match status" value="1"/>
</dbReference>
<dbReference type="HAMAP" id="MF_01270">
    <property type="entry name" value="AnhMurNAc_kinase"/>
    <property type="match status" value="1"/>
</dbReference>
<keyword evidence="1" id="KW-0547">Nucleotide-binding</keyword>
<dbReference type="InterPro" id="IPR043129">
    <property type="entry name" value="ATPase_NBD"/>
</dbReference>
<comment type="similarity">
    <text evidence="1">Belongs to the anhydro-N-acetylmuramic acid kinase family.</text>
</comment>
<dbReference type="NCBIfam" id="NF007148">
    <property type="entry name" value="PRK09585.3-2"/>
    <property type="match status" value="1"/>
</dbReference>
<dbReference type="EMBL" id="CP009654">
    <property type="protein sequence ID" value="APC97419.1"/>
    <property type="molecule type" value="Genomic_DNA"/>
</dbReference>
<gene>
    <name evidence="1" type="primary">anmK</name>
    <name evidence="2" type="ORF">KX01_845</name>
</gene>
<dbReference type="GO" id="GO:0016301">
    <property type="term" value="F:kinase activity"/>
    <property type="evidence" value="ECO:0007669"/>
    <property type="project" value="UniProtKB-KW"/>
</dbReference>
<dbReference type="GO" id="GO:0006040">
    <property type="term" value="P:amino sugar metabolic process"/>
    <property type="evidence" value="ECO:0007669"/>
    <property type="project" value="InterPro"/>
</dbReference>
<dbReference type="STRING" id="1542390.KX01_845"/>
<comment type="catalytic activity">
    <reaction evidence="1">
        <text>1,6-anhydro-N-acetyl-beta-muramate + ATP + H2O = N-acetyl-D-muramate 6-phosphate + ADP + H(+)</text>
        <dbReference type="Rhea" id="RHEA:24952"/>
        <dbReference type="ChEBI" id="CHEBI:15377"/>
        <dbReference type="ChEBI" id="CHEBI:15378"/>
        <dbReference type="ChEBI" id="CHEBI:30616"/>
        <dbReference type="ChEBI" id="CHEBI:58690"/>
        <dbReference type="ChEBI" id="CHEBI:58722"/>
        <dbReference type="ChEBI" id="CHEBI:456216"/>
        <dbReference type="EC" id="2.7.1.170"/>
    </reaction>
</comment>
<dbReference type="Proteomes" id="UP000182521">
    <property type="component" value="Chromosome"/>
</dbReference>
<evidence type="ECO:0000313" key="2">
    <source>
        <dbReference type="EMBL" id="APC97419.1"/>
    </source>
</evidence>
<dbReference type="GO" id="GO:0009254">
    <property type="term" value="P:peptidoglycan turnover"/>
    <property type="evidence" value="ECO:0007669"/>
    <property type="project" value="UniProtKB-UniRule"/>
</dbReference>
<keyword evidence="3" id="KW-1185">Reference proteome</keyword>
<dbReference type="GO" id="GO:0097175">
    <property type="term" value="P:1,6-anhydro-N-acetyl-beta-muramic acid catabolic process"/>
    <property type="evidence" value="ECO:0007669"/>
    <property type="project" value="UniProtKB-UniRule"/>
</dbReference>
<dbReference type="SUPFAM" id="SSF53067">
    <property type="entry name" value="Actin-like ATPase domain"/>
    <property type="match status" value="1"/>
</dbReference>
<dbReference type="OrthoDB" id="9763949at2"/>
<dbReference type="PANTHER" id="PTHR30605:SF0">
    <property type="entry name" value="ANHYDRO-N-ACETYLMURAMIC ACID KINASE"/>
    <property type="match status" value="1"/>
</dbReference>
<organism evidence="2 3">
    <name type="scientific">Francisella frigiditurris</name>
    <dbReference type="NCBI Taxonomy" id="1542390"/>
    <lineage>
        <taxon>Bacteria</taxon>
        <taxon>Pseudomonadati</taxon>
        <taxon>Pseudomonadota</taxon>
        <taxon>Gammaproteobacteria</taxon>
        <taxon>Thiotrichales</taxon>
        <taxon>Francisellaceae</taxon>
        <taxon>Francisella</taxon>
    </lineage>
</organism>
<evidence type="ECO:0000313" key="3">
    <source>
        <dbReference type="Proteomes" id="UP000182521"/>
    </source>
</evidence>
<proteinExistence type="inferred from homology"/>
<dbReference type="EC" id="2.7.1.170" evidence="1"/>
<protein>
    <recommendedName>
        <fullName evidence="1">Anhydro-N-acetylmuramic acid kinase</fullName>
        <ecNumber evidence="1">2.7.1.170</ecNumber>
    </recommendedName>
    <alternativeName>
        <fullName evidence="1">AnhMurNAc kinase</fullName>
    </alternativeName>
</protein>
<reference evidence="3" key="1">
    <citation type="submission" date="2014-10" db="EMBL/GenBank/DDBJ databases">
        <authorList>
            <person name="Kuske C.R."/>
            <person name="Challacombe J.F."/>
            <person name="Daligault H.E."/>
            <person name="Davenport K.W."/>
            <person name="Johnson S.L."/>
            <person name="Siddaramappa S."/>
            <person name="Petersen J.M."/>
        </authorList>
    </citation>
    <scope>NUCLEOTIDE SEQUENCE [LARGE SCALE GENOMIC DNA]</scope>
    <source>
        <strain evidence="3">CA97-1460</strain>
    </source>
</reference>
<name>A0A1J0KUQ7_9GAMM</name>
<dbReference type="GO" id="GO:0016773">
    <property type="term" value="F:phosphotransferase activity, alcohol group as acceptor"/>
    <property type="evidence" value="ECO:0007669"/>
    <property type="project" value="UniProtKB-UniRule"/>
</dbReference>
<dbReference type="KEGG" id="frc:KX01_845"/>
<sequence length="381" mass="41987">MNDYKYCIGLMSGTSLDGIDVALCKIKGSSTDTNVKLVSFKTYKYSESVLEDIKEALDISKSNSKLLCSLNFKLGKEYASAVKQMCKEANVKLNELSFIANHGQTIYHQNKNEGNFVKSSLQLGDAATIAYECKTTVVSNFRCGDIAAGGDGAPLVPYVDYLLYRDENKTRALHNIGGIANTTVIPKGSGVNDIIAFDTGPGNMMINRAVEVLFGKPFDEDGNIAAKGKIISTMLEELLVNSYFKRLPPKSTGRELFGVEYTDSILEKYKNSDRYDIVHTLTIFTAETILEAYKNFVEGKYKLDEIIFTGGGAYNKFLINHMRNKSSAKVKIFEDIGESSDAKEAIAFAVLGNETLHKIYNNIPSATGARENVILGQVNYF</sequence>
<keyword evidence="1" id="KW-0067">ATP-binding</keyword>
<dbReference type="NCBIfam" id="NF007142">
    <property type="entry name" value="PRK09585.2-1"/>
    <property type="match status" value="1"/>
</dbReference>
<comment type="function">
    <text evidence="1">Catalyzes the specific phosphorylation of 1,6-anhydro-N-acetylmuramic acid (anhMurNAc) with the simultaneous cleavage of the 1,6-anhydro ring, generating MurNAc-6-P. Is required for the utilization of anhMurNAc either imported from the medium or derived from its own cell wall murein, and thus plays a role in cell wall recycling.</text>
</comment>
<dbReference type="UniPathway" id="UPA00544"/>
<dbReference type="RefSeq" id="WP_071664747.1">
    <property type="nucleotide sequence ID" value="NZ_CP009654.1"/>
</dbReference>
<accession>A0A1J0KUQ7</accession>
<keyword evidence="1" id="KW-0808">Transferase</keyword>
<comment type="pathway">
    <text evidence="1">Amino-sugar metabolism; 1,6-anhydro-N-acetylmuramate degradation.</text>
</comment>